<name>A0A0N4W171_HAEPC</name>
<evidence type="ECO:0000313" key="9">
    <source>
        <dbReference type="WBParaSite" id="HPLM_0000336601-mRNA-1"/>
    </source>
</evidence>
<accession>A0A0N4W171</accession>
<evidence type="ECO:0000256" key="4">
    <source>
        <dbReference type="ARBA" id="ARBA00023136"/>
    </source>
</evidence>
<dbReference type="SUPFAM" id="SSF81321">
    <property type="entry name" value="Family A G protein-coupled receptor-like"/>
    <property type="match status" value="1"/>
</dbReference>
<feature type="transmembrane region" description="Helical" evidence="5">
    <location>
        <begin position="150"/>
        <end position="172"/>
    </location>
</feature>
<keyword evidence="8" id="KW-1185">Reference proteome</keyword>
<protein>
    <submittedName>
        <fullName evidence="9">G_PROTEIN_RECEP_F1_2 domain-containing protein</fullName>
    </submittedName>
</protein>
<dbReference type="OMA" id="CPFLCLM"/>
<keyword evidence="3 5" id="KW-1133">Transmembrane helix</keyword>
<dbReference type="Proteomes" id="UP000268014">
    <property type="component" value="Unassembled WGS sequence"/>
</dbReference>
<evidence type="ECO:0000256" key="3">
    <source>
        <dbReference type="ARBA" id="ARBA00022989"/>
    </source>
</evidence>
<dbReference type="PANTHER" id="PTHR46709">
    <property type="entry name" value="PROTEIN CBG23488-RELATED"/>
    <property type="match status" value="1"/>
</dbReference>
<dbReference type="PANTHER" id="PTHR46709:SF10">
    <property type="entry name" value="G-PROTEIN COUPLED RECEPTORS FAMILY 1 PROFILE DOMAIN-CONTAINING PROTEIN"/>
    <property type="match status" value="1"/>
</dbReference>
<dbReference type="OrthoDB" id="5790572at2759"/>
<feature type="transmembrane region" description="Helical" evidence="5">
    <location>
        <begin position="64"/>
        <end position="85"/>
    </location>
</feature>
<feature type="transmembrane region" description="Helical" evidence="5">
    <location>
        <begin position="30"/>
        <end position="52"/>
    </location>
</feature>
<comment type="subcellular location">
    <subcellularLocation>
        <location evidence="1">Membrane</location>
    </subcellularLocation>
</comment>
<dbReference type="InterPro" id="IPR017452">
    <property type="entry name" value="GPCR_Rhodpsn_7TM"/>
</dbReference>
<dbReference type="AlphaFoldDB" id="A0A0N4W171"/>
<feature type="domain" description="G-protein coupled receptors family 1 profile" evidence="6">
    <location>
        <begin position="43"/>
        <end position="335"/>
    </location>
</feature>
<dbReference type="WBParaSite" id="HPLM_0000336601-mRNA-1">
    <property type="protein sequence ID" value="HPLM_0000336601-mRNA-1"/>
    <property type="gene ID" value="HPLM_0000336601"/>
</dbReference>
<dbReference type="GO" id="GO:0016020">
    <property type="term" value="C:membrane"/>
    <property type="evidence" value="ECO:0007669"/>
    <property type="project" value="UniProtKB-SubCell"/>
</dbReference>
<dbReference type="EMBL" id="UZAF01016113">
    <property type="protein sequence ID" value="VDO20731.1"/>
    <property type="molecule type" value="Genomic_DNA"/>
</dbReference>
<feature type="transmembrane region" description="Helical" evidence="5">
    <location>
        <begin position="268"/>
        <end position="292"/>
    </location>
</feature>
<reference evidence="9" key="1">
    <citation type="submission" date="2017-02" db="UniProtKB">
        <authorList>
            <consortium name="WormBaseParasite"/>
        </authorList>
    </citation>
    <scope>IDENTIFICATION</scope>
</reference>
<keyword evidence="2 5" id="KW-0812">Transmembrane</keyword>
<reference evidence="7 8" key="2">
    <citation type="submission" date="2018-11" db="EMBL/GenBank/DDBJ databases">
        <authorList>
            <consortium name="Pathogen Informatics"/>
        </authorList>
    </citation>
    <scope>NUCLEOTIDE SEQUENCE [LARGE SCALE GENOMIC DNA]</scope>
    <source>
        <strain evidence="7 8">MHpl1</strain>
    </source>
</reference>
<feature type="transmembrane region" description="Helical" evidence="5">
    <location>
        <begin position="204"/>
        <end position="226"/>
    </location>
</feature>
<proteinExistence type="predicted"/>
<gene>
    <name evidence="7" type="ORF">HPLM_LOCUS3358</name>
</gene>
<keyword evidence="4 5" id="KW-0472">Membrane</keyword>
<evidence type="ECO:0000256" key="5">
    <source>
        <dbReference type="SAM" id="Phobius"/>
    </source>
</evidence>
<sequence length="365" mass="41099">MYYGNISSLDSVTVIDGICGYTERVTVTRFVYISVAGVIAVFGFFSNLLLILLFRMSPTRPPSLFPGFLALLDALICFCFVLIFVVDVNMIYLELPGLFAFYHEYIVFAFSTAKIVQFLIPYMLIMGTFERYRWIVTKERSGASSSARPLSVVVLVLAAVLIRAPAAAVLTVSRFPLCTDYFRTLAVDILPWAKNSKMYVAFDLYGIAFLQTFLPFVTLITLNVVIIRKLYKMNSRTRKADFAQLPGLRSSILSSLRRYKMTPQIRNAVHSMVAIVSTYLVSNSLHLMLTLLEFGKASILFEENDSFQASTLYTTLGDLVSVLYMTSSAIRILIYAKCNPTLWKQLSSTALIERFSGSYSKEVML</sequence>
<evidence type="ECO:0000313" key="7">
    <source>
        <dbReference type="EMBL" id="VDO20731.1"/>
    </source>
</evidence>
<evidence type="ECO:0000313" key="8">
    <source>
        <dbReference type="Proteomes" id="UP000268014"/>
    </source>
</evidence>
<feature type="transmembrane region" description="Helical" evidence="5">
    <location>
        <begin position="312"/>
        <end position="334"/>
    </location>
</feature>
<feature type="transmembrane region" description="Helical" evidence="5">
    <location>
        <begin position="105"/>
        <end position="129"/>
    </location>
</feature>
<evidence type="ECO:0000259" key="6">
    <source>
        <dbReference type="PROSITE" id="PS50262"/>
    </source>
</evidence>
<evidence type="ECO:0000256" key="2">
    <source>
        <dbReference type="ARBA" id="ARBA00022692"/>
    </source>
</evidence>
<organism evidence="9">
    <name type="scientific">Haemonchus placei</name>
    <name type="common">Barber's pole worm</name>
    <dbReference type="NCBI Taxonomy" id="6290"/>
    <lineage>
        <taxon>Eukaryota</taxon>
        <taxon>Metazoa</taxon>
        <taxon>Ecdysozoa</taxon>
        <taxon>Nematoda</taxon>
        <taxon>Chromadorea</taxon>
        <taxon>Rhabditida</taxon>
        <taxon>Rhabditina</taxon>
        <taxon>Rhabditomorpha</taxon>
        <taxon>Strongyloidea</taxon>
        <taxon>Trichostrongylidae</taxon>
        <taxon>Haemonchus</taxon>
    </lineage>
</organism>
<evidence type="ECO:0000256" key="1">
    <source>
        <dbReference type="ARBA" id="ARBA00004370"/>
    </source>
</evidence>
<dbReference type="Gene3D" id="1.20.1070.10">
    <property type="entry name" value="Rhodopsin 7-helix transmembrane proteins"/>
    <property type="match status" value="1"/>
</dbReference>
<dbReference type="PROSITE" id="PS50262">
    <property type="entry name" value="G_PROTEIN_RECEP_F1_2"/>
    <property type="match status" value="1"/>
</dbReference>